<name>A0A1E1MGN7_RHYSE</name>
<dbReference type="Gene3D" id="1.25.40.150">
    <property type="entry name" value="V-type ATPase, subunit H, C-terminal domain"/>
    <property type="match status" value="1"/>
</dbReference>
<keyword evidence="4 5" id="KW-0406">Ion transport</keyword>
<dbReference type="EMBL" id="FJVC01000327">
    <property type="protein sequence ID" value="CZT48270.1"/>
    <property type="molecule type" value="Genomic_DNA"/>
</dbReference>
<dbReference type="Pfam" id="PF03224">
    <property type="entry name" value="V-ATPase_H_N"/>
    <property type="match status" value="1"/>
</dbReference>
<keyword evidence="2 5" id="KW-0813">Transport</keyword>
<evidence type="ECO:0000256" key="2">
    <source>
        <dbReference type="ARBA" id="ARBA00022448"/>
    </source>
</evidence>
<evidence type="ECO:0000313" key="8">
    <source>
        <dbReference type="Proteomes" id="UP000177625"/>
    </source>
</evidence>
<keyword evidence="3 5" id="KW-0375">Hydrogen ion transport</keyword>
<dbReference type="GO" id="GO:0000329">
    <property type="term" value="C:fungal-type vacuole membrane"/>
    <property type="evidence" value="ECO:0007669"/>
    <property type="project" value="TreeGrafter"/>
</dbReference>
<keyword evidence="8" id="KW-1185">Reference proteome</keyword>
<dbReference type="FunFam" id="1.25.40.150:FF:000002">
    <property type="entry name" value="V-type proton ATPase subunit H"/>
    <property type="match status" value="1"/>
</dbReference>
<dbReference type="Pfam" id="PF11698">
    <property type="entry name" value="V-ATPase_H_C"/>
    <property type="match status" value="1"/>
</dbReference>
<dbReference type="InterPro" id="IPR016024">
    <property type="entry name" value="ARM-type_fold"/>
</dbReference>
<dbReference type="GO" id="GO:0046961">
    <property type="term" value="F:proton-transporting ATPase activity, rotational mechanism"/>
    <property type="evidence" value="ECO:0007669"/>
    <property type="project" value="UniProtKB-UniRule"/>
</dbReference>
<dbReference type="FunFam" id="1.25.10.10:FF:000326">
    <property type="entry name" value="V-type proton ATPase subunit H"/>
    <property type="match status" value="1"/>
</dbReference>
<protein>
    <recommendedName>
        <fullName evidence="5">V-type proton ATPase subunit H</fullName>
    </recommendedName>
</protein>
<dbReference type="Proteomes" id="UP000177625">
    <property type="component" value="Unassembled WGS sequence"/>
</dbReference>
<dbReference type="GO" id="GO:0000221">
    <property type="term" value="C:vacuolar proton-transporting V-type ATPase, V1 domain"/>
    <property type="evidence" value="ECO:0007669"/>
    <property type="project" value="UniProtKB-UniRule"/>
</dbReference>
<dbReference type="Gene3D" id="1.25.10.10">
    <property type="entry name" value="Leucine-rich Repeat Variant"/>
    <property type="match status" value="1"/>
</dbReference>
<dbReference type="InterPro" id="IPR004908">
    <property type="entry name" value="ATPase_V1-cplx_hsu"/>
</dbReference>
<dbReference type="PANTHER" id="PTHR10698">
    <property type="entry name" value="V-TYPE PROTON ATPASE SUBUNIT H"/>
    <property type="match status" value="1"/>
</dbReference>
<evidence type="ECO:0000256" key="3">
    <source>
        <dbReference type="ARBA" id="ARBA00022781"/>
    </source>
</evidence>
<feature type="domain" description="ATPase V1 complex subunit H C-terminal" evidence="6">
    <location>
        <begin position="355"/>
        <end position="473"/>
    </location>
</feature>
<comment type="similarity">
    <text evidence="1 5">Belongs to the V-ATPase H subunit family.</text>
</comment>
<accession>A0A1E1MGN7</accession>
<reference evidence="8" key="1">
    <citation type="submission" date="2016-03" db="EMBL/GenBank/DDBJ databases">
        <authorList>
            <person name="Guldener U."/>
        </authorList>
    </citation>
    <scope>NUCLEOTIDE SEQUENCE [LARGE SCALE GENOMIC DNA]</scope>
</reference>
<dbReference type="InterPro" id="IPR011989">
    <property type="entry name" value="ARM-like"/>
</dbReference>
<evidence type="ECO:0000256" key="1">
    <source>
        <dbReference type="ARBA" id="ARBA00008613"/>
    </source>
</evidence>
<evidence type="ECO:0000256" key="4">
    <source>
        <dbReference type="ARBA" id="ARBA00023065"/>
    </source>
</evidence>
<dbReference type="PANTHER" id="PTHR10698:SF0">
    <property type="entry name" value="V-TYPE PROTON ATPASE SUBUNIT H"/>
    <property type="match status" value="1"/>
</dbReference>
<sequence length="476" mass="52645">MSLNPPPYLASLQNNIRSRPLPWDGIVRAGTISDAQLSKIRAVDKVRKEQRKEVVEADPDGYRTLFVGGGGQPSVLESAAKRGDVVQYILVLLGDLLDGIPILAKALSEHQDPYGSLVPLLSQSTDPESPIPLLTSTVLTSMIASAPEFTKKEASATPKLFTYLSSLTLVTDGGLQDIAVLEYSSLLRSKKSRQLFWEQRRETVGPLINILRAAAGVNGDGASTLVSGAASVRSGFEGNIGGGVGLQLLYHVLLVHWQLSFEGAEIGEGLDEEYDIIPLYTQLLRLSPKEKTTRLLISSLYNILSTNKSTLLPAAVLAKLPTLLQNINGRHLSDEDLLDDLKNLSEMLDDYTKTQTTFDEYAAEINSGHLRWSPPHRSPTFWAENARRILDHDKGALPKKLQEIMSKSWETDKQVLAIACNDIGYLVKEVPEKRSQLEKLGLKTRVMELMQEKDEAVRWESLNALSGWLRYSFETK</sequence>
<dbReference type="InterPro" id="IPR011987">
    <property type="entry name" value="ATPase_V1-cplx_hsu_C"/>
</dbReference>
<gene>
    <name evidence="7" type="ORF">RSE6_08943</name>
</gene>
<dbReference type="SUPFAM" id="SSF48371">
    <property type="entry name" value="ARM repeat"/>
    <property type="match status" value="1"/>
</dbReference>
<evidence type="ECO:0000259" key="6">
    <source>
        <dbReference type="Pfam" id="PF11698"/>
    </source>
</evidence>
<dbReference type="AlphaFoldDB" id="A0A1E1MGN7"/>
<evidence type="ECO:0000313" key="7">
    <source>
        <dbReference type="EMBL" id="CZT48270.1"/>
    </source>
</evidence>
<dbReference type="PIRSF" id="PIRSF032184">
    <property type="entry name" value="ATPase_V1_H"/>
    <property type="match status" value="1"/>
</dbReference>
<proteinExistence type="inferred from homology"/>
<evidence type="ECO:0000256" key="5">
    <source>
        <dbReference type="PIRNR" id="PIRNR032184"/>
    </source>
</evidence>
<organism evidence="7 8">
    <name type="scientific">Rhynchosporium secalis</name>
    <name type="common">Barley scald fungus</name>
    <dbReference type="NCBI Taxonomy" id="38038"/>
    <lineage>
        <taxon>Eukaryota</taxon>
        <taxon>Fungi</taxon>
        <taxon>Dikarya</taxon>
        <taxon>Ascomycota</taxon>
        <taxon>Pezizomycotina</taxon>
        <taxon>Leotiomycetes</taxon>
        <taxon>Helotiales</taxon>
        <taxon>Ploettnerulaceae</taxon>
        <taxon>Rhynchosporium</taxon>
    </lineage>
</organism>
<comment type="subunit">
    <text evidence="5">V-ATPase is a heteromultimeric enzyme made up of two complexes: the ATP-hydrolytic V1 complex and the proton translocation V0 complex.</text>
</comment>
<comment type="function">
    <text evidence="5">Subunit of the V1 complex of vacuolar(H+)-ATPase (V-ATPase), a multisubunit enzyme composed of a peripheral complex (V1) that hydrolyzes ATP and a membrane integral complex (V0) that translocates protons. V-ATPase is responsible for acidifying and maintaining the pH of intracellular compartments.</text>
</comment>
<dbReference type="InterPro" id="IPR038497">
    <property type="entry name" value="ATPase_V1-cplx_hsu_C_sf"/>
</dbReference>